<proteinExistence type="predicted"/>
<dbReference type="CDD" id="cd00075">
    <property type="entry name" value="HATPase"/>
    <property type="match status" value="1"/>
</dbReference>
<name>A0A6C0HUQ4_9ZZZZ</name>
<protein>
    <recommendedName>
        <fullName evidence="5">Response regulatory domain-containing protein</fullName>
    </recommendedName>
</protein>
<feature type="domain" description="Histidine kinase" evidence="2">
    <location>
        <begin position="74"/>
        <end position="310"/>
    </location>
</feature>
<evidence type="ECO:0000259" key="3">
    <source>
        <dbReference type="PROSITE" id="PS50110"/>
    </source>
</evidence>
<dbReference type="SUPFAM" id="SSF55874">
    <property type="entry name" value="ATPase domain of HSP90 chaperone/DNA topoisomerase II/histidine kinase"/>
    <property type="match status" value="1"/>
</dbReference>
<feature type="domain" description="Response regulatory" evidence="3">
    <location>
        <begin position="364"/>
        <end position="482"/>
    </location>
</feature>
<dbReference type="PANTHER" id="PTHR43719">
    <property type="entry name" value="TWO-COMPONENT HISTIDINE KINASE"/>
    <property type="match status" value="1"/>
</dbReference>
<evidence type="ECO:0000256" key="1">
    <source>
        <dbReference type="ARBA" id="ARBA00022553"/>
    </source>
</evidence>
<dbReference type="EMBL" id="MN740013">
    <property type="protein sequence ID" value="QHT83895.1"/>
    <property type="molecule type" value="Genomic_DNA"/>
</dbReference>
<dbReference type="InterPro" id="IPR001789">
    <property type="entry name" value="Sig_transdc_resp-reg_receiver"/>
</dbReference>
<accession>A0A6C0HUQ4</accession>
<organism evidence="4">
    <name type="scientific">viral metagenome</name>
    <dbReference type="NCBI Taxonomy" id="1070528"/>
    <lineage>
        <taxon>unclassified sequences</taxon>
        <taxon>metagenomes</taxon>
        <taxon>organismal metagenomes</taxon>
    </lineage>
</organism>
<dbReference type="Gene3D" id="3.30.565.10">
    <property type="entry name" value="Histidine kinase-like ATPase, C-terminal domain"/>
    <property type="match status" value="1"/>
</dbReference>
<dbReference type="AlphaFoldDB" id="A0A6C0HUQ4"/>
<sequence>MNIVKNKLEKVLSKFIITENLDTSFHNSKKYSNKELNSEIEVSKYDYEQNTEELTIQFKQTNKISIDLNIYLKMFIHELRTPLSTISMGINLLECNNTDINDTIKDLKQSIEFMENIFTKFAVIQDGNIELNKFEPFSLIKMLEKVKVLLQYNIKEANVLFNYNIDKDVNEWNYGDRYNIKHCIINILKNAIKYRNLTRESIIIIEIKKEITHTPQPPKKNKSSSISIVKRLNHSKIINKQILFIYIRDNNDHILPHIKEHLFETFNSTSGSGLGLYICKSIIELHGGNIDHNFIEPIGNEFIIKLTFDVCEDNSLINKYLIIDNNEIKNIKIMSKNMINVSEKLKIIDSEKLKIIDSDNIKYNVLIVDDSILNRKILYKLLKHFDIFNYIYTAIDGNDAIQVILDEVKNINIVFLDKYMPIMDGVMVAKELRSLSYNNLIIGFTGEEDKQEKENFIKSGVDFIITKPLDNIKLNMIIEFIAKNGTTRMENRSIQIINEKLEWI</sequence>
<dbReference type="InterPro" id="IPR036890">
    <property type="entry name" value="HATPase_C_sf"/>
</dbReference>
<dbReference type="SUPFAM" id="SSF52172">
    <property type="entry name" value="CheY-like"/>
    <property type="match status" value="1"/>
</dbReference>
<dbReference type="Gene3D" id="1.10.287.130">
    <property type="match status" value="1"/>
</dbReference>
<dbReference type="Pfam" id="PF00072">
    <property type="entry name" value="Response_reg"/>
    <property type="match status" value="1"/>
</dbReference>
<evidence type="ECO:0000313" key="4">
    <source>
        <dbReference type="EMBL" id="QHT83895.1"/>
    </source>
</evidence>
<dbReference type="SMART" id="SM00387">
    <property type="entry name" value="HATPase_c"/>
    <property type="match status" value="1"/>
</dbReference>
<dbReference type="InterPro" id="IPR050956">
    <property type="entry name" value="2C_system_His_kinase"/>
</dbReference>
<dbReference type="InterPro" id="IPR003661">
    <property type="entry name" value="HisK_dim/P_dom"/>
</dbReference>
<dbReference type="PROSITE" id="PS50110">
    <property type="entry name" value="RESPONSE_REGULATORY"/>
    <property type="match status" value="1"/>
</dbReference>
<dbReference type="InterPro" id="IPR003594">
    <property type="entry name" value="HATPase_dom"/>
</dbReference>
<reference evidence="4" key="1">
    <citation type="journal article" date="2020" name="Nature">
        <title>Giant virus diversity and host interactions through global metagenomics.</title>
        <authorList>
            <person name="Schulz F."/>
            <person name="Roux S."/>
            <person name="Paez-Espino D."/>
            <person name="Jungbluth S."/>
            <person name="Walsh D.A."/>
            <person name="Denef V.J."/>
            <person name="McMahon K.D."/>
            <person name="Konstantinidis K.T."/>
            <person name="Eloe-Fadrosh E.A."/>
            <person name="Kyrpides N.C."/>
            <person name="Woyke T."/>
        </authorList>
    </citation>
    <scope>NUCLEOTIDE SEQUENCE</scope>
    <source>
        <strain evidence="4">GVMAG-M-3300023184-168</strain>
    </source>
</reference>
<dbReference type="InterPro" id="IPR011006">
    <property type="entry name" value="CheY-like_superfamily"/>
</dbReference>
<evidence type="ECO:0000259" key="2">
    <source>
        <dbReference type="PROSITE" id="PS50109"/>
    </source>
</evidence>
<dbReference type="PROSITE" id="PS50109">
    <property type="entry name" value="HIS_KIN"/>
    <property type="match status" value="1"/>
</dbReference>
<dbReference type="PANTHER" id="PTHR43719:SF28">
    <property type="entry name" value="PEROXIDE STRESS-ACTIVATED HISTIDINE KINASE MAK1-RELATED"/>
    <property type="match status" value="1"/>
</dbReference>
<evidence type="ECO:0008006" key="5">
    <source>
        <dbReference type="Google" id="ProtNLM"/>
    </source>
</evidence>
<dbReference type="CDD" id="cd17546">
    <property type="entry name" value="REC_hyHK_CKI1_RcsC-like"/>
    <property type="match status" value="1"/>
</dbReference>
<dbReference type="SMART" id="SM00448">
    <property type="entry name" value="REC"/>
    <property type="match status" value="1"/>
</dbReference>
<keyword evidence="1" id="KW-0597">Phosphoprotein</keyword>
<dbReference type="GO" id="GO:0000155">
    <property type="term" value="F:phosphorelay sensor kinase activity"/>
    <property type="evidence" value="ECO:0007669"/>
    <property type="project" value="InterPro"/>
</dbReference>
<dbReference type="CDD" id="cd00082">
    <property type="entry name" value="HisKA"/>
    <property type="match status" value="1"/>
</dbReference>
<dbReference type="InterPro" id="IPR005467">
    <property type="entry name" value="His_kinase_dom"/>
</dbReference>
<dbReference type="Gene3D" id="3.40.50.2300">
    <property type="match status" value="1"/>
</dbReference>
<dbReference type="Pfam" id="PF02518">
    <property type="entry name" value="HATPase_c"/>
    <property type="match status" value="1"/>
</dbReference>